<protein>
    <recommendedName>
        <fullName evidence="2">Reverse transcriptase domain-containing protein</fullName>
    </recommendedName>
</protein>
<dbReference type="AlphaFoldDB" id="A0A1A8FII8"/>
<name>A0A1A8FII8_9TELE</name>
<accession>A0A1A8FII8</accession>
<feature type="non-terminal residue" evidence="1">
    <location>
        <position position="1"/>
    </location>
</feature>
<evidence type="ECO:0000313" key="1">
    <source>
        <dbReference type="EMBL" id="SBQ57949.1"/>
    </source>
</evidence>
<dbReference type="EMBL" id="HAEB01011422">
    <property type="protein sequence ID" value="SBQ57949.1"/>
    <property type="molecule type" value="Transcribed_RNA"/>
</dbReference>
<evidence type="ECO:0008006" key="2">
    <source>
        <dbReference type="Google" id="ProtNLM"/>
    </source>
</evidence>
<reference evidence="1" key="2">
    <citation type="submission" date="2016-06" db="EMBL/GenBank/DDBJ databases">
        <title>The genome of a short-lived fish provides insights into sex chromosome evolution and the genetic control of aging.</title>
        <authorList>
            <person name="Reichwald K."/>
            <person name="Felder M."/>
            <person name="Petzold A."/>
            <person name="Koch P."/>
            <person name="Groth M."/>
            <person name="Platzer M."/>
        </authorList>
    </citation>
    <scope>NUCLEOTIDE SEQUENCE</scope>
    <source>
        <tissue evidence="1">Brain</tissue>
    </source>
</reference>
<organism evidence="1">
    <name type="scientific">Nothobranchius korthausae</name>
    <dbReference type="NCBI Taxonomy" id="1143690"/>
    <lineage>
        <taxon>Eukaryota</taxon>
        <taxon>Metazoa</taxon>
        <taxon>Chordata</taxon>
        <taxon>Craniata</taxon>
        <taxon>Vertebrata</taxon>
        <taxon>Euteleostomi</taxon>
        <taxon>Actinopterygii</taxon>
        <taxon>Neopterygii</taxon>
        <taxon>Teleostei</taxon>
        <taxon>Neoteleostei</taxon>
        <taxon>Acanthomorphata</taxon>
        <taxon>Ovalentaria</taxon>
        <taxon>Atherinomorphae</taxon>
        <taxon>Cyprinodontiformes</taxon>
        <taxon>Nothobranchiidae</taxon>
        <taxon>Nothobranchius</taxon>
    </lineage>
</organism>
<sequence length="66" mass="7428">RFGGLRIKSLLFADDLVLFASSKRHLWLSLVRFKAEWESAGRGISSSNSKTMILLEKCRMASPGQE</sequence>
<proteinExistence type="predicted"/>
<reference evidence="1" key="1">
    <citation type="submission" date="2016-05" db="EMBL/GenBank/DDBJ databases">
        <authorList>
            <person name="Lavstsen T."/>
            <person name="Jespersen J.S."/>
        </authorList>
    </citation>
    <scope>NUCLEOTIDE SEQUENCE</scope>
    <source>
        <tissue evidence="1">Brain</tissue>
    </source>
</reference>
<feature type="non-terminal residue" evidence="1">
    <location>
        <position position="66"/>
    </location>
</feature>
<gene>
    <name evidence="1" type="primary">Nfu_g_1_022794</name>
</gene>